<proteinExistence type="predicted"/>
<reference evidence="1 2" key="1">
    <citation type="journal article" date="2018" name="Sci. Rep.">
        <title>Genomic signatures of local adaptation to the degree of environmental predictability in rotifers.</title>
        <authorList>
            <person name="Franch-Gras L."/>
            <person name="Hahn C."/>
            <person name="Garcia-Roger E.M."/>
            <person name="Carmona M.J."/>
            <person name="Serra M."/>
            <person name="Gomez A."/>
        </authorList>
    </citation>
    <scope>NUCLEOTIDE SEQUENCE [LARGE SCALE GENOMIC DNA]</scope>
    <source>
        <strain evidence="1">HYR1</strain>
    </source>
</reference>
<protein>
    <submittedName>
        <fullName evidence="1">Uncharacterized protein</fullName>
    </submittedName>
</protein>
<organism evidence="1 2">
    <name type="scientific">Brachionus plicatilis</name>
    <name type="common">Marine rotifer</name>
    <name type="synonym">Brachionus muelleri</name>
    <dbReference type="NCBI Taxonomy" id="10195"/>
    <lineage>
        <taxon>Eukaryota</taxon>
        <taxon>Metazoa</taxon>
        <taxon>Spiralia</taxon>
        <taxon>Gnathifera</taxon>
        <taxon>Rotifera</taxon>
        <taxon>Eurotatoria</taxon>
        <taxon>Monogononta</taxon>
        <taxon>Pseudotrocha</taxon>
        <taxon>Ploima</taxon>
        <taxon>Brachionidae</taxon>
        <taxon>Brachionus</taxon>
    </lineage>
</organism>
<comment type="caution">
    <text evidence="1">The sequence shown here is derived from an EMBL/GenBank/DDBJ whole genome shotgun (WGS) entry which is preliminary data.</text>
</comment>
<dbReference type="EMBL" id="REGN01000830">
    <property type="protein sequence ID" value="RNA38720.1"/>
    <property type="molecule type" value="Genomic_DNA"/>
</dbReference>
<evidence type="ECO:0000313" key="1">
    <source>
        <dbReference type="EMBL" id="RNA38720.1"/>
    </source>
</evidence>
<sequence length="73" mass="8534">MGHLPIENDAKKFCNIRKYKLQLQICDLILERKKIKIYHKAAAAKVGLPRLRFFPNGVWLVDRSERNLAICNL</sequence>
<dbReference type="AlphaFoldDB" id="A0A3M7SSX7"/>
<name>A0A3M7SSX7_BRAPC</name>
<keyword evidence="2" id="KW-1185">Reference proteome</keyword>
<evidence type="ECO:0000313" key="2">
    <source>
        <dbReference type="Proteomes" id="UP000276133"/>
    </source>
</evidence>
<accession>A0A3M7SSX7</accession>
<dbReference type="Proteomes" id="UP000276133">
    <property type="component" value="Unassembled WGS sequence"/>
</dbReference>
<gene>
    <name evidence="1" type="ORF">BpHYR1_013975</name>
</gene>